<dbReference type="Pfam" id="PF02826">
    <property type="entry name" value="2-Hacid_dh_C"/>
    <property type="match status" value="1"/>
</dbReference>
<name>A0A9D1PNU4_9BACI</name>
<dbReference type="InterPro" id="IPR036291">
    <property type="entry name" value="NAD(P)-bd_dom_sf"/>
</dbReference>
<dbReference type="NCBIfam" id="NF006162">
    <property type="entry name" value="PRK08306.1"/>
    <property type="match status" value="1"/>
</dbReference>
<dbReference type="InterPro" id="IPR006140">
    <property type="entry name" value="D-isomer_DH_NAD-bd"/>
</dbReference>
<sequence>MRLTKRTITILGGDKRSVYLAEMFKQDSYDVTTFGFDEEVHNCKRAENLQAAMDGAPILIGPLPFANKVGNLNAPLCNEKIAIDHIINEMKKDQILFGGHIEKKWMEKASKANVQIVDYFHDEALQVKNAIPTAEGTIQLVMEKLPTTIHGANIIVLGFGRIGKVLAHLFRQMGANVSVGARKSADFAWITQAGYRPIHISEMATIFQEMDVIVNTIPVQIVGMSKLVNIRKDALLIDVASHPGGIDLEAAKTLHVTPLQALGLPGKVAPKSAAKYMKETIENAMKKLEG</sequence>
<reference evidence="3" key="2">
    <citation type="submission" date="2021-04" db="EMBL/GenBank/DDBJ databases">
        <authorList>
            <person name="Gilroy R."/>
        </authorList>
    </citation>
    <scope>NUCLEOTIDE SEQUENCE</scope>
    <source>
        <strain evidence="3">CHK169-2315</strain>
    </source>
</reference>
<dbReference type="GO" id="GO:0051287">
    <property type="term" value="F:NAD binding"/>
    <property type="evidence" value="ECO:0007669"/>
    <property type="project" value="InterPro"/>
</dbReference>
<comment type="caution">
    <text evidence="3">The sequence shown here is derived from an EMBL/GenBank/DDBJ whole genome shotgun (WGS) entry which is preliminary data.</text>
</comment>
<dbReference type="EMBL" id="DXHX01000109">
    <property type="protein sequence ID" value="HIV74794.1"/>
    <property type="molecule type" value="Genomic_DNA"/>
</dbReference>
<dbReference type="Pfam" id="PF16924">
    <property type="entry name" value="DpaA_N"/>
    <property type="match status" value="1"/>
</dbReference>
<gene>
    <name evidence="3" type="primary">dpsA</name>
    <name evidence="3" type="ORF">H9895_06940</name>
</gene>
<protein>
    <submittedName>
        <fullName evidence="3">Dipicolinate synthase subunit DpsA</fullName>
    </submittedName>
</protein>
<dbReference type="AlphaFoldDB" id="A0A9D1PNU4"/>
<dbReference type="InterPro" id="IPR031629">
    <property type="entry name" value="DpaA_N"/>
</dbReference>
<evidence type="ECO:0000259" key="2">
    <source>
        <dbReference type="Pfam" id="PF16924"/>
    </source>
</evidence>
<accession>A0A9D1PNU4</accession>
<evidence type="ECO:0000313" key="4">
    <source>
        <dbReference type="Proteomes" id="UP000823937"/>
    </source>
</evidence>
<organism evidence="3 4">
    <name type="scientific">Candidatus Pseudogracilibacillus intestinigallinarum</name>
    <dbReference type="NCBI Taxonomy" id="2838742"/>
    <lineage>
        <taxon>Bacteria</taxon>
        <taxon>Bacillati</taxon>
        <taxon>Bacillota</taxon>
        <taxon>Bacilli</taxon>
        <taxon>Bacillales</taxon>
        <taxon>Bacillaceae</taxon>
        <taxon>Pseudogracilibacillus</taxon>
    </lineage>
</organism>
<feature type="domain" description="D-isomer specific 2-hydroxyacid dehydrogenase NAD-binding" evidence="1">
    <location>
        <begin position="145"/>
        <end position="240"/>
    </location>
</feature>
<dbReference type="Proteomes" id="UP000823937">
    <property type="component" value="Unassembled WGS sequence"/>
</dbReference>
<dbReference type="SUPFAM" id="SSF51735">
    <property type="entry name" value="NAD(P)-binding Rossmann-fold domains"/>
    <property type="match status" value="1"/>
</dbReference>
<dbReference type="Gene3D" id="3.40.50.720">
    <property type="entry name" value="NAD(P)-binding Rossmann-like Domain"/>
    <property type="match status" value="1"/>
</dbReference>
<proteinExistence type="predicted"/>
<feature type="domain" description="Dipicolinate synthase subunit A N-terminal" evidence="2">
    <location>
        <begin position="8"/>
        <end position="120"/>
    </location>
</feature>
<evidence type="ECO:0000313" key="3">
    <source>
        <dbReference type="EMBL" id="HIV74794.1"/>
    </source>
</evidence>
<reference evidence="3" key="1">
    <citation type="journal article" date="2021" name="PeerJ">
        <title>Extensive microbial diversity within the chicken gut microbiome revealed by metagenomics and culture.</title>
        <authorList>
            <person name="Gilroy R."/>
            <person name="Ravi A."/>
            <person name="Getino M."/>
            <person name="Pursley I."/>
            <person name="Horton D.L."/>
            <person name="Alikhan N.F."/>
            <person name="Baker D."/>
            <person name="Gharbi K."/>
            <person name="Hall N."/>
            <person name="Watson M."/>
            <person name="Adriaenssens E.M."/>
            <person name="Foster-Nyarko E."/>
            <person name="Jarju S."/>
            <person name="Secka A."/>
            <person name="Antonio M."/>
            <person name="Oren A."/>
            <person name="Chaudhuri R.R."/>
            <person name="La Ragione R."/>
            <person name="Hildebrand F."/>
            <person name="Pallen M.J."/>
        </authorList>
    </citation>
    <scope>NUCLEOTIDE SEQUENCE</scope>
    <source>
        <strain evidence="3">CHK169-2315</strain>
    </source>
</reference>
<evidence type="ECO:0000259" key="1">
    <source>
        <dbReference type="Pfam" id="PF02826"/>
    </source>
</evidence>